<proteinExistence type="predicted"/>
<dbReference type="Proteomes" id="UP001151071">
    <property type="component" value="Unassembled WGS sequence"/>
</dbReference>
<keyword evidence="1" id="KW-0285">Flavoprotein</keyword>
<evidence type="ECO:0000256" key="2">
    <source>
        <dbReference type="ARBA" id="ARBA00022643"/>
    </source>
</evidence>
<dbReference type="RefSeq" id="WP_143862731.1">
    <property type="nucleotide sequence ID" value="NZ_JAPYYP010000005.1"/>
</dbReference>
<feature type="domain" description="NADPH-dependent FMN reductase-like" evidence="3">
    <location>
        <begin position="1"/>
        <end position="124"/>
    </location>
</feature>
<evidence type="ECO:0000313" key="4">
    <source>
        <dbReference type="EMBL" id="MDA5107983.1"/>
    </source>
</evidence>
<keyword evidence="5" id="KW-1185">Reference proteome</keyword>
<organism evidence="4 5">
    <name type="scientific">Brevibacillus thermoruber</name>
    <dbReference type="NCBI Taxonomy" id="33942"/>
    <lineage>
        <taxon>Bacteria</taxon>
        <taxon>Bacillati</taxon>
        <taxon>Bacillota</taxon>
        <taxon>Bacilli</taxon>
        <taxon>Bacillales</taxon>
        <taxon>Paenibacillaceae</taxon>
        <taxon>Brevibacillus</taxon>
    </lineage>
</organism>
<evidence type="ECO:0000313" key="5">
    <source>
        <dbReference type="Proteomes" id="UP001151071"/>
    </source>
</evidence>
<name>A0A9X3TP81_9BACL</name>
<dbReference type="PANTHER" id="PTHR43278:SF4">
    <property type="entry name" value="NAD(P)H-DEPENDENT FMN-CONTAINING OXIDOREDUCTASE YWQN-RELATED"/>
    <property type="match status" value="1"/>
</dbReference>
<dbReference type="SUPFAM" id="SSF52218">
    <property type="entry name" value="Flavoproteins"/>
    <property type="match status" value="1"/>
</dbReference>
<comment type="caution">
    <text evidence="4">The sequence shown here is derived from an EMBL/GenBank/DDBJ whole genome shotgun (WGS) entry which is preliminary data.</text>
</comment>
<protein>
    <submittedName>
        <fullName evidence="4">Flavodoxin family protein</fullName>
    </submittedName>
</protein>
<evidence type="ECO:0000259" key="3">
    <source>
        <dbReference type="Pfam" id="PF03358"/>
    </source>
</evidence>
<sequence>MKVLAIYGSSRANGNTDHLTDLVVEGLPCTKIYLRDKRIEAIEDRRHTAEGFQPVDDDYDQVISEVLSHDILIFATPLYWYGMSGRMKDFVDRWSQSLRDKPNFKEEMSRKKGYVIIVGGDNPRVKALPLVQQFQYIFDFVSIDFGGYVIGSANRPGDIMGDDRALFEARKMKEEIVQLINQRK</sequence>
<dbReference type="GO" id="GO:0016491">
    <property type="term" value="F:oxidoreductase activity"/>
    <property type="evidence" value="ECO:0007669"/>
    <property type="project" value="InterPro"/>
</dbReference>
<evidence type="ECO:0000256" key="1">
    <source>
        <dbReference type="ARBA" id="ARBA00022630"/>
    </source>
</evidence>
<dbReference type="InterPro" id="IPR051796">
    <property type="entry name" value="ISF_SsuE-like"/>
</dbReference>
<dbReference type="InterPro" id="IPR005025">
    <property type="entry name" value="FMN_Rdtase-like_dom"/>
</dbReference>
<gene>
    <name evidence="4" type="ORF">O3V59_06410</name>
</gene>
<accession>A0A9X3TP81</accession>
<dbReference type="PANTHER" id="PTHR43278">
    <property type="entry name" value="NAD(P)H-DEPENDENT FMN-CONTAINING OXIDOREDUCTASE YWQN-RELATED"/>
    <property type="match status" value="1"/>
</dbReference>
<keyword evidence="2" id="KW-0288">FMN</keyword>
<dbReference type="Pfam" id="PF03358">
    <property type="entry name" value="FMN_red"/>
    <property type="match status" value="1"/>
</dbReference>
<dbReference type="AlphaFoldDB" id="A0A9X3TP81"/>
<dbReference type="InterPro" id="IPR029039">
    <property type="entry name" value="Flavoprotein-like_sf"/>
</dbReference>
<dbReference type="Gene3D" id="3.40.50.360">
    <property type="match status" value="1"/>
</dbReference>
<dbReference type="EMBL" id="JAPYYP010000005">
    <property type="protein sequence ID" value="MDA5107983.1"/>
    <property type="molecule type" value="Genomic_DNA"/>
</dbReference>
<reference evidence="4" key="1">
    <citation type="submission" date="2022-12" db="EMBL/GenBank/DDBJ databases">
        <title>Draft genome sequence of the thermophilic strain Brevibacillus thermoruber HT42, isolated from Los Humeros, Puebla, Mexico, with biotechnological potential.</title>
        <authorList>
            <person name="Lara Sanchez J."/>
            <person name="Solis Palacios R."/>
            <person name="Bustos Baena A.S."/>
            <person name="Ruz Baez A.E."/>
            <person name="Espinosa Luna G."/>
            <person name="Oliart Ros R.M."/>
        </authorList>
    </citation>
    <scope>NUCLEOTIDE SEQUENCE</scope>
    <source>
        <strain evidence="4">HT42</strain>
    </source>
</reference>